<reference evidence="6 7" key="1">
    <citation type="journal article" date="2019" name="Syst. Appl. Microbiol.">
        <title>Characterization of Bifidobacterium species in feaces of the Egyptian fruit bat: Description of B. vespertilionis sp. nov. and B. rousetti sp. nov.</title>
        <authorList>
            <person name="Modesto M."/>
            <person name="Satti M."/>
            <person name="Watanabe K."/>
            <person name="Puglisi E."/>
            <person name="Morelli L."/>
            <person name="Huang C.-H."/>
            <person name="Liou J.-S."/>
            <person name="Miyashita M."/>
            <person name="Tamura T."/>
            <person name="Saito S."/>
            <person name="Mori K."/>
            <person name="Huang L."/>
            <person name="Sciavilla P."/>
            <person name="Sandri C."/>
            <person name="Spiezio C."/>
            <person name="Vitali F."/>
            <person name="Cavalieri D."/>
            <person name="Perpetuini G."/>
            <person name="Tofalo R."/>
            <person name="Bonetti A."/>
            <person name="Arita M."/>
            <person name="Mattarelli P."/>
        </authorList>
    </citation>
    <scope>NUCLEOTIDE SEQUENCE [LARGE SCALE GENOMIC DNA]</scope>
    <source>
        <strain evidence="4 7">RST16</strain>
        <strain evidence="5 6">RST8</strain>
    </source>
</reference>
<accession>A0A5J5DXP9</accession>
<dbReference type="InterPro" id="IPR036366">
    <property type="entry name" value="PGBDSf"/>
</dbReference>
<evidence type="ECO:0000313" key="4">
    <source>
        <dbReference type="EMBL" id="KAA8821674.1"/>
    </source>
</evidence>
<dbReference type="AlphaFoldDB" id="A0A5J5DXP9"/>
<dbReference type="OrthoDB" id="3268648at2"/>
<dbReference type="Proteomes" id="UP000374630">
    <property type="component" value="Unassembled WGS sequence"/>
</dbReference>
<dbReference type="EMBL" id="RZNZ01000003">
    <property type="protein sequence ID" value="KAA8821674.1"/>
    <property type="molecule type" value="Genomic_DNA"/>
</dbReference>
<dbReference type="InterPro" id="IPR036365">
    <property type="entry name" value="PGBD-like_sf"/>
</dbReference>
<feature type="compositionally biased region" description="Low complexity" evidence="1">
    <location>
        <begin position="291"/>
        <end position="300"/>
    </location>
</feature>
<evidence type="ECO:0000313" key="7">
    <source>
        <dbReference type="Proteomes" id="UP000374630"/>
    </source>
</evidence>
<dbReference type="Gene3D" id="1.10.101.10">
    <property type="entry name" value="PGBD-like superfamily/PGBD"/>
    <property type="match status" value="1"/>
</dbReference>
<gene>
    <name evidence="5" type="ORF">EM848_00645</name>
    <name evidence="4" type="ORF">EMO90_03350</name>
</gene>
<organism evidence="5 6">
    <name type="scientific">Bifidobacterium vespertilionis</name>
    <dbReference type="NCBI Taxonomy" id="2562524"/>
    <lineage>
        <taxon>Bacteria</taxon>
        <taxon>Bacillati</taxon>
        <taxon>Actinomycetota</taxon>
        <taxon>Actinomycetes</taxon>
        <taxon>Bifidobacteriales</taxon>
        <taxon>Bifidobacteriaceae</taxon>
        <taxon>Bifidobacterium</taxon>
    </lineage>
</organism>
<proteinExistence type="predicted"/>
<feature type="region of interest" description="Disordered" evidence="1">
    <location>
        <begin position="278"/>
        <end position="300"/>
    </location>
</feature>
<dbReference type="Pfam" id="PF01471">
    <property type="entry name" value="PG_binding_1"/>
    <property type="match status" value="1"/>
</dbReference>
<dbReference type="EMBL" id="RZOA01000001">
    <property type="protein sequence ID" value="KAA8824754.1"/>
    <property type="molecule type" value="Genomic_DNA"/>
</dbReference>
<feature type="domain" description="Peptidoglycan binding-like" evidence="3">
    <location>
        <begin position="136"/>
        <end position="181"/>
    </location>
</feature>
<keyword evidence="2" id="KW-0472">Membrane</keyword>
<comment type="caution">
    <text evidence="5">The sequence shown here is derived from an EMBL/GenBank/DDBJ whole genome shotgun (WGS) entry which is preliminary data.</text>
</comment>
<protein>
    <submittedName>
        <fullName evidence="5">Peptidoglycan-binding protein</fullName>
    </submittedName>
</protein>
<feature type="transmembrane region" description="Helical" evidence="2">
    <location>
        <begin position="21"/>
        <end position="45"/>
    </location>
</feature>
<evidence type="ECO:0000313" key="6">
    <source>
        <dbReference type="Proteomes" id="UP000345527"/>
    </source>
</evidence>
<dbReference type="Proteomes" id="UP000345527">
    <property type="component" value="Unassembled WGS sequence"/>
</dbReference>
<dbReference type="SUPFAM" id="SSF47090">
    <property type="entry name" value="PGBD-like"/>
    <property type="match status" value="1"/>
</dbReference>
<evidence type="ECO:0000259" key="3">
    <source>
        <dbReference type="Pfam" id="PF01471"/>
    </source>
</evidence>
<name>A0A5J5DXP9_9BIFI</name>
<evidence type="ECO:0000256" key="2">
    <source>
        <dbReference type="SAM" id="Phobius"/>
    </source>
</evidence>
<keyword evidence="7" id="KW-1185">Reference proteome</keyword>
<evidence type="ECO:0000313" key="5">
    <source>
        <dbReference type="EMBL" id="KAA8824754.1"/>
    </source>
</evidence>
<keyword evidence="2" id="KW-1133">Transmembrane helix</keyword>
<dbReference type="InterPro" id="IPR002477">
    <property type="entry name" value="Peptidoglycan-bd-like"/>
</dbReference>
<keyword evidence="2" id="KW-0812">Transmembrane</keyword>
<evidence type="ECO:0000256" key="1">
    <source>
        <dbReference type="SAM" id="MobiDB-lite"/>
    </source>
</evidence>
<sequence length="395" mass="41603">MGISHPRNGDRSHNGQRSHGWGGAVLGLLLAAFLIMGSVVATLGIRNMREQQAAPKPITVTTAVTRDPVSQTLSGTLHAFAHRSLTVSGEGTVTRDGIAAGTQAKEGDVISTVNERPILLLKGDVPAYRTMQSGDSGRDVKQLRAALARLGYRTSDKAGEFGPSTARAVWRLYKAYGFPAVDAAGVPLPDTEQDRERAAMPVSELVFSPTVPLIATGVCGEAGTRAQGALCTLETVERDYAVAFDAADVNGLDSKDALNNHAARALFAEPLDGTVTASYTPPQVGSEGDGNEAAGAEENGQSTVRTNKVWYGFAASEPGKLPVEPDDAKVTLTIRQSAEGSYSVDSAALRGGDGDWWLADEQGERTPVTLGFCHEGRCEITGDGLREDMKAVIPE</sequence>